<dbReference type="EMBL" id="WTXG01000113">
    <property type="protein sequence ID" value="KAI0292693.1"/>
    <property type="molecule type" value="Genomic_DNA"/>
</dbReference>
<dbReference type="AlphaFoldDB" id="A0AAD4LX14"/>
<comment type="caution">
    <text evidence="3">The sequence shown here is derived from an EMBL/GenBank/DDBJ whole genome shotgun (WGS) entry which is preliminary data.</text>
</comment>
<feature type="domain" description="F-box" evidence="2">
    <location>
        <begin position="2"/>
        <end position="50"/>
    </location>
</feature>
<evidence type="ECO:0000256" key="1">
    <source>
        <dbReference type="SAM" id="MobiDB-lite"/>
    </source>
</evidence>
<organism evidence="3 4">
    <name type="scientific">Multifurca ochricompacta</name>
    <dbReference type="NCBI Taxonomy" id="376703"/>
    <lineage>
        <taxon>Eukaryota</taxon>
        <taxon>Fungi</taxon>
        <taxon>Dikarya</taxon>
        <taxon>Basidiomycota</taxon>
        <taxon>Agaricomycotina</taxon>
        <taxon>Agaricomycetes</taxon>
        <taxon>Russulales</taxon>
        <taxon>Russulaceae</taxon>
        <taxon>Multifurca</taxon>
    </lineage>
</organism>
<dbReference type="PROSITE" id="PS50181">
    <property type="entry name" value="FBOX"/>
    <property type="match status" value="1"/>
</dbReference>
<dbReference type="InterPro" id="IPR036047">
    <property type="entry name" value="F-box-like_dom_sf"/>
</dbReference>
<feature type="compositionally biased region" description="Acidic residues" evidence="1">
    <location>
        <begin position="485"/>
        <end position="500"/>
    </location>
</feature>
<evidence type="ECO:0000313" key="4">
    <source>
        <dbReference type="Proteomes" id="UP001203297"/>
    </source>
</evidence>
<gene>
    <name evidence="3" type="ORF">B0F90DRAFT_1822676</name>
</gene>
<dbReference type="Proteomes" id="UP001203297">
    <property type="component" value="Unassembled WGS sequence"/>
</dbReference>
<dbReference type="Pfam" id="PF00646">
    <property type="entry name" value="F-box"/>
    <property type="match status" value="1"/>
</dbReference>
<proteinExistence type="predicted"/>
<feature type="region of interest" description="Disordered" evidence="1">
    <location>
        <begin position="479"/>
        <end position="512"/>
    </location>
</feature>
<dbReference type="CDD" id="cd09917">
    <property type="entry name" value="F-box_SF"/>
    <property type="match status" value="1"/>
</dbReference>
<evidence type="ECO:0000313" key="3">
    <source>
        <dbReference type="EMBL" id="KAI0292693.1"/>
    </source>
</evidence>
<sequence>MPLAFLKLPPELVRAIMSHLSLDDILALKLSCKRLSYLVHEPQLEHYRIRIQEAGLRDRSPPGGLSIRERVTALSRWESAWENISVSAADPFSDPVARHHHYHHYHHRHHVVEIEESDPDRQVMVVEDFYIELCADGRAQDYRYTYLDLRSSLKQEDVHSGTMAVQLHGTAVVQFQDGTPHPFSTRPLLVEGERTFCIAKMYIIDDHVLIVTTLDFPGKPESCLIAVGWKDRSVARICLPTSHFFNDIIVLSSDTLALVNPVDNTLEICRLDIPAAKLHAQHKLELPLIRNDTSLFRADITTTSSSSCSSSGTAIIARPSSSTIPFYPDPARGIICLALQYGAKHTGYHFDDLGGVWVHDDVDDDYDVNVTEERSYQLLVVRLSAFTTTTTKDAALPADVPPPGCTKIPWRDWSPISARLLPHIELGGSGAQAVALLHEGLFIFVGTASTGTANATVVTHLDFNPFHFRRCGTSGIEARLRGVGVDDDDEEEEEDEEDEEEGRKEGEAKRRD</sequence>
<dbReference type="SUPFAM" id="SSF81383">
    <property type="entry name" value="F-box domain"/>
    <property type="match status" value="1"/>
</dbReference>
<feature type="compositionally biased region" description="Basic and acidic residues" evidence="1">
    <location>
        <begin position="501"/>
        <end position="512"/>
    </location>
</feature>
<protein>
    <recommendedName>
        <fullName evidence="2">F-box domain-containing protein</fullName>
    </recommendedName>
</protein>
<accession>A0AAD4LX14</accession>
<dbReference type="Gene3D" id="1.20.1280.50">
    <property type="match status" value="1"/>
</dbReference>
<reference evidence="3" key="1">
    <citation type="journal article" date="2022" name="New Phytol.">
        <title>Evolutionary transition to the ectomycorrhizal habit in the genomes of a hyperdiverse lineage of mushroom-forming fungi.</title>
        <authorList>
            <person name="Looney B."/>
            <person name="Miyauchi S."/>
            <person name="Morin E."/>
            <person name="Drula E."/>
            <person name="Courty P.E."/>
            <person name="Kohler A."/>
            <person name="Kuo A."/>
            <person name="LaButti K."/>
            <person name="Pangilinan J."/>
            <person name="Lipzen A."/>
            <person name="Riley R."/>
            <person name="Andreopoulos W."/>
            <person name="He G."/>
            <person name="Johnson J."/>
            <person name="Nolan M."/>
            <person name="Tritt A."/>
            <person name="Barry K.W."/>
            <person name="Grigoriev I.V."/>
            <person name="Nagy L.G."/>
            <person name="Hibbett D."/>
            <person name="Henrissat B."/>
            <person name="Matheny P.B."/>
            <person name="Labbe J."/>
            <person name="Martin F.M."/>
        </authorList>
    </citation>
    <scope>NUCLEOTIDE SEQUENCE</scope>
    <source>
        <strain evidence="3">BPL690</strain>
    </source>
</reference>
<keyword evidence="4" id="KW-1185">Reference proteome</keyword>
<evidence type="ECO:0000259" key="2">
    <source>
        <dbReference type="PROSITE" id="PS50181"/>
    </source>
</evidence>
<dbReference type="InterPro" id="IPR001810">
    <property type="entry name" value="F-box_dom"/>
</dbReference>
<name>A0AAD4LX14_9AGAM</name>